<gene>
    <name evidence="2" type="ORF">LSINAPIS_LOCUS8893</name>
</gene>
<dbReference type="EMBL" id="FZQP02003267">
    <property type="protein sequence ID" value="VVC97664.1"/>
    <property type="molecule type" value="Genomic_DNA"/>
</dbReference>
<feature type="compositionally biased region" description="Basic and acidic residues" evidence="1">
    <location>
        <begin position="54"/>
        <end position="65"/>
    </location>
</feature>
<feature type="region of interest" description="Disordered" evidence="1">
    <location>
        <begin position="1"/>
        <end position="84"/>
    </location>
</feature>
<organism evidence="2 3">
    <name type="scientific">Leptidea sinapis</name>
    <dbReference type="NCBI Taxonomy" id="189913"/>
    <lineage>
        <taxon>Eukaryota</taxon>
        <taxon>Metazoa</taxon>
        <taxon>Ecdysozoa</taxon>
        <taxon>Arthropoda</taxon>
        <taxon>Hexapoda</taxon>
        <taxon>Insecta</taxon>
        <taxon>Pterygota</taxon>
        <taxon>Neoptera</taxon>
        <taxon>Endopterygota</taxon>
        <taxon>Lepidoptera</taxon>
        <taxon>Glossata</taxon>
        <taxon>Ditrysia</taxon>
        <taxon>Papilionoidea</taxon>
        <taxon>Pieridae</taxon>
        <taxon>Dismorphiinae</taxon>
        <taxon>Leptidea</taxon>
    </lineage>
</organism>
<reference evidence="2 3" key="1">
    <citation type="submission" date="2017-07" db="EMBL/GenBank/DDBJ databases">
        <authorList>
            <person name="Talla V."/>
            <person name="Backstrom N."/>
        </authorList>
    </citation>
    <scope>NUCLEOTIDE SEQUENCE [LARGE SCALE GENOMIC DNA]</scope>
</reference>
<name>A0A5E4QJD0_9NEOP</name>
<keyword evidence="3" id="KW-1185">Reference proteome</keyword>
<feature type="compositionally biased region" description="Polar residues" evidence="1">
    <location>
        <begin position="8"/>
        <end position="17"/>
    </location>
</feature>
<dbReference type="AlphaFoldDB" id="A0A5E4QJD0"/>
<evidence type="ECO:0000313" key="3">
    <source>
        <dbReference type="Proteomes" id="UP000324832"/>
    </source>
</evidence>
<evidence type="ECO:0000256" key="1">
    <source>
        <dbReference type="SAM" id="MobiDB-lite"/>
    </source>
</evidence>
<proteinExistence type="predicted"/>
<evidence type="ECO:0000313" key="2">
    <source>
        <dbReference type="EMBL" id="VVC97664.1"/>
    </source>
</evidence>
<dbReference type="Proteomes" id="UP000324832">
    <property type="component" value="Unassembled WGS sequence"/>
</dbReference>
<accession>A0A5E4QJD0</accession>
<sequence length="107" mass="11985">MAAAASAELTNSTNATGPLTPPAPVSSRSRENPAQLSLLHTCPQSYRLQRYHRSREPDRSIDRKIASRSQALRGTVSDGRHESDQKWFRPVPCAFRTFFDHAIQIPI</sequence>
<protein>
    <submittedName>
        <fullName evidence="2">Uncharacterized protein</fullName>
    </submittedName>
</protein>